<feature type="transmembrane region" description="Helical" evidence="1">
    <location>
        <begin position="207"/>
        <end position="230"/>
    </location>
</feature>
<feature type="transmembrane region" description="Helical" evidence="1">
    <location>
        <begin position="335"/>
        <end position="354"/>
    </location>
</feature>
<protein>
    <submittedName>
        <fullName evidence="3">Uncharacterized protein</fullName>
    </submittedName>
</protein>
<evidence type="ECO:0000256" key="2">
    <source>
        <dbReference type="SAM" id="SignalP"/>
    </source>
</evidence>
<feature type="non-terminal residue" evidence="3">
    <location>
        <position position="410"/>
    </location>
</feature>
<evidence type="ECO:0000313" key="4">
    <source>
        <dbReference type="Proteomes" id="UP000800200"/>
    </source>
</evidence>
<gene>
    <name evidence="3" type="ORF">K469DRAFT_601311</name>
</gene>
<feature type="chain" id="PRO_5025378789" evidence="2">
    <location>
        <begin position="19"/>
        <end position="410"/>
    </location>
</feature>
<keyword evidence="1" id="KW-0472">Membrane</keyword>
<proteinExistence type="predicted"/>
<dbReference type="EMBL" id="ML994680">
    <property type="protein sequence ID" value="KAF2177991.1"/>
    <property type="molecule type" value="Genomic_DNA"/>
</dbReference>
<keyword evidence="2" id="KW-0732">Signal</keyword>
<feature type="transmembrane region" description="Helical" evidence="1">
    <location>
        <begin position="250"/>
        <end position="270"/>
    </location>
</feature>
<feature type="transmembrane region" description="Helical" evidence="1">
    <location>
        <begin position="360"/>
        <end position="379"/>
    </location>
</feature>
<keyword evidence="1" id="KW-0812">Transmembrane</keyword>
<feature type="transmembrane region" description="Helical" evidence="1">
    <location>
        <begin position="57"/>
        <end position="79"/>
    </location>
</feature>
<dbReference type="AlphaFoldDB" id="A0A6A6DET5"/>
<organism evidence="3 4">
    <name type="scientific">Zopfia rhizophila CBS 207.26</name>
    <dbReference type="NCBI Taxonomy" id="1314779"/>
    <lineage>
        <taxon>Eukaryota</taxon>
        <taxon>Fungi</taxon>
        <taxon>Dikarya</taxon>
        <taxon>Ascomycota</taxon>
        <taxon>Pezizomycotina</taxon>
        <taxon>Dothideomycetes</taxon>
        <taxon>Dothideomycetes incertae sedis</taxon>
        <taxon>Zopfiaceae</taxon>
        <taxon>Zopfia</taxon>
    </lineage>
</organism>
<reference evidence="3" key="1">
    <citation type="journal article" date="2020" name="Stud. Mycol.">
        <title>101 Dothideomycetes genomes: a test case for predicting lifestyles and emergence of pathogens.</title>
        <authorList>
            <person name="Haridas S."/>
            <person name="Albert R."/>
            <person name="Binder M."/>
            <person name="Bloem J."/>
            <person name="Labutti K."/>
            <person name="Salamov A."/>
            <person name="Andreopoulos B."/>
            <person name="Baker S."/>
            <person name="Barry K."/>
            <person name="Bills G."/>
            <person name="Bluhm B."/>
            <person name="Cannon C."/>
            <person name="Castanera R."/>
            <person name="Culley D."/>
            <person name="Daum C."/>
            <person name="Ezra D."/>
            <person name="Gonzalez J."/>
            <person name="Henrissat B."/>
            <person name="Kuo A."/>
            <person name="Liang C."/>
            <person name="Lipzen A."/>
            <person name="Lutzoni F."/>
            <person name="Magnuson J."/>
            <person name="Mondo S."/>
            <person name="Nolan M."/>
            <person name="Ohm R."/>
            <person name="Pangilinan J."/>
            <person name="Park H.-J."/>
            <person name="Ramirez L."/>
            <person name="Alfaro M."/>
            <person name="Sun H."/>
            <person name="Tritt A."/>
            <person name="Yoshinaga Y."/>
            <person name="Zwiers L.-H."/>
            <person name="Turgeon B."/>
            <person name="Goodwin S."/>
            <person name="Spatafora J."/>
            <person name="Crous P."/>
            <person name="Grigoriev I."/>
        </authorList>
    </citation>
    <scope>NUCLEOTIDE SEQUENCE</scope>
    <source>
        <strain evidence="3">CBS 207.26</strain>
    </source>
</reference>
<sequence>MFHSILFFIALSLPLVQADGWDDFSNNLATDLAPFLSLFGEQVTKQYLSESITLLDYFIFAMAPMGILTAIVSAIRVCGSPSLRALIGRAQEGGGNAEAELCSSTSWDVCELFNNGSIARIFGRPKILEIVHDRSIKSPEFDANADAGIFTFQHYPATNNGKKEWTKKGSNVDPKAGVDVESDMESTMDMFAPNLSLNIGIKRRHPAVFALVGAIGLILQAGVLAFAVVVTYCLKWEKEDRLPDPYACPLVIIGAVLLCGGVFLCAYVVGQSTQEQVFDRIQDGQPRSTIYWLQPGGQVLGDQTFHSFSYNDLRQRSLERYTTSWKTGPQRSQRAVWGVVCITITGFVLQFIGLRGIHSAVSIAQLGAIMVMSAARAALRMQRLKPENNFLATYSDQIVGHELDWLAFSI</sequence>
<accession>A0A6A6DET5</accession>
<dbReference type="Proteomes" id="UP000800200">
    <property type="component" value="Unassembled WGS sequence"/>
</dbReference>
<feature type="signal peptide" evidence="2">
    <location>
        <begin position="1"/>
        <end position="18"/>
    </location>
</feature>
<keyword evidence="1" id="KW-1133">Transmembrane helix</keyword>
<dbReference type="OrthoDB" id="194358at2759"/>
<evidence type="ECO:0000256" key="1">
    <source>
        <dbReference type="SAM" id="Phobius"/>
    </source>
</evidence>
<keyword evidence="4" id="KW-1185">Reference proteome</keyword>
<name>A0A6A6DET5_9PEZI</name>
<evidence type="ECO:0000313" key="3">
    <source>
        <dbReference type="EMBL" id="KAF2177991.1"/>
    </source>
</evidence>